<evidence type="ECO:0000256" key="1">
    <source>
        <dbReference type="ARBA" id="ARBA00004123"/>
    </source>
</evidence>
<comment type="caution">
    <text evidence="6">The sequence shown here is derived from an EMBL/GenBank/DDBJ whole genome shotgun (WGS) entry which is preliminary data.</text>
</comment>
<protein>
    <submittedName>
        <fullName evidence="6">Protein lin-9 homolog</fullName>
    </submittedName>
</protein>
<dbReference type="PANTHER" id="PTHR21689">
    <property type="entry name" value="LIN-9"/>
    <property type="match status" value="1"/>
</dbReference>
<dbReference type="Pfam" id="PF06584">
    <property type="entry name" value="DIRP"/>
    <property type="match status" value="1"/>
</dbReference>
<gene>
    <name evidence="6" type="ORF">GBAR_LOCUS1313</name>
</gene>
<feature type="compositionally biased region" description="Basic residues" evidence="4">
    <location>
        <begin position="124"/>
        <end position="136"/>
    </location>
</feature>
<feature type="compositionally biased region" description="Basic and acidic residues" evidence="4">
    <location>
        <begin position="29"/>
        <end position="40"/>
    </location>
</feature>
<dbReference type="GO" id="GO:0006357">
    <property type="term" value="P:regulation of transcription by RNA polymerase II"/>
    <property type="evidence" value="ECO:0007669"/>
    <property type="project" value="TreeGrafter"/>
</dbReference>
<dbReference type="GO" id="GO:0005654">
    <property type="term" value="C:nucleoplasm"/>
    <property type="evidence" value="ECO:0007669"/>
    <property type="project" value="TreeGrafter"/>
</dbReference>
<dbReference type="AlphaFoldDB" id="A0AA35VV43"/>
<dbReference type="PANTHER" id="PTHR21689:SF2">
    <property type="entry name" value="PROTEIN LIN-9 HOMOLOG"/>
    <property type="match status" value="1"/>
</dbReference>
<proteinExistence type="inferred from homology"/>
<organism evidence="6 7">
    <name type="scientific">Geodia barretti</name>
    <name type="common">Barrett's horny sponge</name>
    <dbReference type="NCBI Taxonomy" id="519541"/>
    <lineage>
        <taxon>Eukaryota</taxon>
        <taxon>Metazoa</taxon>
        <taxon>Porifera</taxon>
        <taxon>Demospongiae</taxon>
        <taxon>Heteroscleromorpha</taxon>
        <taxon>Tetractinellida</taxon>
        <taxon>Astrophorina</taxon>
        <taxon>Geodiidae</taxon>
        <taxon>Geodia</taxon>
    </lineage>
</organism>
<comment type="subcellular location">
    <subcellularLocation>
        <location evidence="1">Nucleus</location>
    </subcellularLocation>
</comment>
<dbReference type="GO" id="GO:0017053">
    <property type="term" value="C:transcription repressor complex"/>
    <property type="evidence" value="ECO:0007669"/>
    <property type="project" value="InterPro"/>
</dbReference>
<evidence type="ECO:0000259" key="5">
    <source>
        <dbReference type="SMART" id="SM01135"/>
    </source>
</evidence>
<evidence type="ECO:0000256" key="4">
    <source>
        <dbReference type="SAM" id="MobiDB-lite"/>
    </source>
</evidence>
<feature type="region of interest" description="Disordered" evidence="4">
    <location>
        <begin position="1"/>
        <end position="138"/>
    </location>
</feature>
<name>A0AA35VV43_GEOBA</name>
<dbReference type="GO" id="GO:0006351">
    <property type="term" value="P:DNA-templated transcription"/>
    <property type="evidence" value="ECO:0007669"/>
    <property type="project" value="InterPro"/>
</dbReference>
<feature type="region of interest" description="Disordered" evidence="4">
    <location>
        <begin position="349"/>
        <end position="393"/>
    </location>
</feature>
<evidence type="ECO:0000313" key="7">
    <source>
        <dbReference type="Proteomes" id="UP001174909"/>
    </source>
</evidence>
<dbReference type="InterPro" id="IPR033471">
    <property type="entry name" value="DIRP"/>
</dbReference>
<sequence>MAENGNPSKEGDQLDFSADTPVPAAEVLIDLKESARRRWSQETAAAKPLRSSPRTRKTATASPRRNPSKHVHRREASNDSSGLHNSGSEEEEEGEGGEREGGRWVGEGQIEDGGSNSEGEGKPPQKKAKRLARQRVNKTQLDARPDQATLVTLHSVSSKLRNLLKLPKAHKWCYYEWFYSDVDQPLLERENDFCRCLSEMFPDLKTHRLTRVQWRYLRRLMGKPRRCSPTFFSEERALLEHRRRRVRSLQQQIHQGMICGPDFAAYKDVPDYIPQLLVVGTPVTARLHTEKESGFYTGRIEAVDLDRHQYWVTFDRPGLGKHSIPDTEIKAASPPEYICVSKLESSHQAHWNHHASANKDHQRTTPVSTTTATTTTPHSSSTTTTLHPQTPPRPILSDSTSNVQIVLSPELLPDPFLTSSPERRKLLSEPQRLPGSSVPSKPAIPERVGGFPVDFLRQVMQLSKLLSLKQQVTRTLSQMNTEAEKAHARQKPLGTDFQRQYAVLVVDLDDINKQLNQRLDAIRGHCDSMGYGSEINPPHMNTRDQASRITESANNSLEASGSEVKDPRVIALITKLTGLLLQIEALSESANSLQVNTLSQSVEEISHCIQPLNRSHFRDNVETPVTFVQSGMSPVGTLHAFSAMRPAHHRSFTSSSRTSNTT</sequence>
<keyword evidence="7" id="KW-1185">Reference proteome</keyword>
<reference evidence="6" key="1">
    <citation type="submission" date="2023-03" db="EMBL/GenBank/DDBJ databases">
        <authorList>
            <person name="Steffen K."/>
            <person name="Cardenas P."/>
        </authorList>
    </citation>
    <scope>NUCLEOTIDE SEQUENCE</scope>
</reference>
<comment type="similarity">
    <text evidence="2">Belongs to the lin-9 family.</text>
</comment>
<accession>A0AA35VV43</accession>
<dbReference type="InterPro" id="IPR010561">
    <property type="entry name" value="LIN-9/ALY1"/>
</dbReference>
<evidence type="ECO:0000256" key="3">
    <source>
        <dbReference type="ARBA" id="ARBA00023242"/>
    </source>
</evidence>
<dbReference type="GO" id="GO:0003677">
    <property type="term" value="F:DNA binding"/>
    <property type="evidence" value="ECO:0007669"/>
    <property type="project" value="TreeGrafter"/>
</dbReference>
<dbReference type="GO" id="GO:0051726">
    <property type="term" value="P:regulation of cell cycle"/>
    <property type="evidence" value="ECO:0007669"/>
    <property type="project" value="TreeGrafter"/>
</dbReference>
<dbReference type="SMART" id="SM01135">
    <property type="entry name" value="DIRP"/>
    <property type="match status" value="1"/>
</dbReference>
<evidence type="ECO:0000256" key="2">
    <source>
        <dbReference type="ARBA" id="ARBA00006732"/>
    </source>
</evidence>
<dbReference type="InterPro" id="IPR045831">
    <property type="entry name" value="LIN9_C"/>
</dbReference>
<evidence type="ECO:0000313" key="6">
    <source>
        <dbReference type="EMBL" id="CAI7993748.1"/>
    </source>
</evidence>
<keyword evidence="3" id="KW-0539">Nucleus</keyword>
<dbReference type="Pfam" id="PF19438">
    <property type="entry name" value="LIN9_C"/>
    <property type="match status" value="1"/>
</dbReference>
<feature type="compositionally biased region" description="Low complexity" evidence="4">
    <location>
        <begin position="364"/>
        <end position="388"/>
    </location>
</feature>
<dbReference type="EMBL" id="CASHTH010000195">
    <property type="protein sequence ID" value="CAI7993748.1"/>
    <property type="molecule type" value="Genomic_DNA"/>
</dbReference>
<dbReference type="Proteomes" id="UP001174909">
    <property type="component" value="Unassembled WGS sequence"/>
</dbReference>
<feature type="domain" description="DIRP" evidence="5">
    <location>
        <begin position="178"/>
        <end position="289"/>
    </location>
</feature>